<dbReference type="InterPro" id="IPR000795">
    <property type="entry name" value="T_Tr_GTP-bd_dom"/>
</dbReference>
<accession>A0A8T3UUS6</accession>
<dbReference type="GO" id="GO:0003746">
    <property type="term" value="F:translation elongation factor activity"/>
    <property type="evidence" value="ECO:0007669"/>
    <property type="project" value="TreeGrafter"/>
</dbReference>
<name>A0A8T3UUS6_9ARCH</name>
<dbReference type="GO" id="GO:0003924">
    <property type="term" value="F:GTPase activity"/>
    <property type="evidence" value="ECO:0007669"/>
    <property type="project" value="InterPro"/>
</dbReference>
<gene>
    <name evidence="2" type="ORF">IHE50_01635</name>
</gene>
<proteinExistence type="predicted"/>
<reference evidence="2 3" key="1">
    <citation type="submission" date="2020-09" db="EMBL/GenBank/DDBJ databases">
        <title>Genomic characterization of a novel Parvarchaeota family in acid mine drainage sediments.</title>
        <authorList>
            <person name="Luo Z.-H."/>
        </authorList>
    </citation>
    <scope>NUCLEOTIDE SEQUENCE [LARGE SCALE GENOMIC DNA]</scope>
    <source>
        <strain evidence="2">TL1-5_bins.178</strain>
    </source>
</reference>
<sequence>MSMDSIVVGVIGPYKSGKTSLVNKLQQRKGIEEDVAFYFFKYAGKNVTLVDTPGDMDAPTTVASVISISDACILCISPETKINFQVGEQLILMDNLGIRKGLICITKSDLSTPEDVEQLKENIKKVISTTSLKDIEIVDVNINDEQKIADMRAKIAAIEYDKSKTSGPIKLAVDHAFESKGMSIAVGTMMSGRISVHSDGIIVPTPFTKEISINSIQINQEDVQSAEAGDRVGVAIKGVWPWDLPRGVEIREKGKYRDINSGRMKINVNPLYKFDLKDGMKLDMVCNWQTSVIKVSNVKKEGTVIETDFTSEKNFAFDDKDRILIINKDLPIRVLRVVGTASVI</sequence>
<evidence type="ECO:0000259" key="1">
    <source>
        <dbReference type="Pfam" id="PF00009"/>
    </source>
</evidence>
<dbReference type="Gene3D" id="3.40.50.300">
    <property type="entry name" value="P-loop containing nucleotide triphosphate hydrolases"/>
    <property type="match status" value="1"/>
</dbReference>
<dbReference type="EMBL" id="JADFAQ010000022">
    <property type="protein sequence ID" value="MBE5728099.1"/>
    <property type="molecule type" value="Genomic_DNA"/>
</dbReference>
<dbReference type="InterPro" id="IPR027417">
    <property type="entry name" value="P-loop_NTPase"/>
</dbReference>
<dbReference type="InterPro" id="IPR050055">
    <property type="entry name" value="EF-Tu_GTPase"/>
</dbReference>
<protein>
    <recommendedName>
        <fullName evidence="1">Tr-type G domain-containing protein</fullName>
    </recommendedName>
</protein>
<dbReference type="AlphaFoldDB" id="A0A8T3UUS6"/>
<dbReference type="SUPFAM" id="SSF50447">
    <property type="entry name" value="Translation proteins"/>
    <property type="match status" value="1"/>
</dbReference>
<comment type="caution">
    <text evidence="2">The sequence shown here is derived from an EMBL/GenBank/DDBJ whole genome shotgun (WGS) entry which is preliminary data.</text>
</comment>
<dbReference type="InterPro" id="IPR009000">
    <property type="entry name" value="Transl_B-barrel_sf"/>
</dbReference>
<evidence type="ECO:0000313" key="2">
    <source>
        <dbReference type="EMBL" id="MBE5728099.1"/>
    </source>
</evidence>
<dbReference type="Proteomes" id="UP000763484">
    <property type="component" value="Unassembled WGS sequence"/>
</dbReference>
<dbReference type="Pfam" id="PF00009">
    <property type="entry name" value="GTP_EFTU"/>
    <property type="match status" value="1"/>
</dbReference>
<organism evidence="2 3">
    <name type="scientific">Candidatus Acidifodinimicrobium mancum</name>
    <dbReference type="NCBI Taxonomy" id="2898728"/>
    <lineage>
        <taxon>Archaea</taxon>
        <taxon>Candidatus Parvarchaeota</taxon>
        <taxon>Candidatus Acidifodinimicrobiaceae</taxon>
        <taxon>Candidatus Acidifodinimicrobium</taxon>
    </lineage>
</organism>
<feature type="domain" description="Tr-type G" evidence="1">
    <location>
        <begin position="25"/>
        <end position="140"/>
    </location>
</feature>
<dbReference type="SUPFAM" id="SSF52540">
    <property type="entry name" value="P-loop containing nucleoside triphosphate hydrolases"/>
    <property type="match status" value="1"/>
</dbReference>
<dbReference type="Gene3D" id="2.40.30.10">
    <property type="entry name" value="Translation factors"/>
    <property type="match status" value="1"/>
</dbReference>
<dbReference type="GO" id="GO:0001514">
    <property type="term" value="P:selenocysteine incorporation"/>
    <property type="evidence" value="ECO:0007669"/>
    <property type="project" value="TreeGrafter"/>
</dbReference>
<dbReference type="GO" id="GO:0005525">
    <property type="term" value="F:GTP binding"/>
    <property type="evidence" value="ECO:0007669"/>
    <property type="project" value="InterPro"/>
</dbReference>
<evidence type="ECO:0000313" key="3">
    <source>
        <dbReference type="Proteomes" id="UP000763484"/>
    </source>
</evidence>
<dbReference type="PANTHER" id="PTHR43721:SF11">
    <property type="entry name" value="SELENOCYSTEINE-SPECIFIC ELONGATION FACTOR"/>
    <property type="match status" value="1"/>
</dbReference>
<dbReference type="PANTHER" id="PTHR43721">
    <property type="entry name" value="ELONGATION FACTOR TU-RELATED"/>
    <property type="match status" value="1"/>
</dbReference>